<reference evidence="2" key="2">
    <citation type="submission" date="2012-06" db="EMBL/GenBank/DDBJ databases">
        <authorList>
            <person name="Yu Y."/>
            <person name="Currie J."/>
            <person name="Lomeli R."/>
            <person name="Angelova A."/>
            <person name="Collura K."/>
            <person name="Wissotski M."/>
            <person name="Campos D."/>
            <person name="Kudrna D."/>
            <person name="Golser W."/>
            <person name="Ashely E."/>
            <person name="Descour A."/>
            <person name="Fernandes J."/>
            <person name="Soderlund C."/>
            <person name="Walbot V."/>
        </authorList>
    </citation>
    <scope>NUCLEOTIDE SEQUENCE</scope>
    <source>
        <strain evidence="2">B73</strain>
    </source>
</reference>
<sequence>MSPGDHSRGAARSDLRFVHGGGGHGQQVARSRGGRPPGLHLGDHLRRHEPGQQQPRDERGRHQHREHGAPAPGGDVAREERADGGADGPRAVDDRRDGGQRAGVAVERAVRAEVRGHGRRDQRVGAVHQHPRDEHEGDVPGQRDVPVDAVEEERRYRREGEARGRQRPGVQVVGDVAGEDAAHDAAHVEQRRQYPGCGVRQVFSTDS</sequence>
<dbReference type="EMBL" id="BT054634">
    <property type="protein sequence ID" value="ACL53241.1"/>
    <property type="molecule type" value="mRNA"/>
</dbReference>
<proteinExistence type="evidence at transcript level"/>
<dbReference type="AlphaFoldDB" id="B7ZZ92"/>
<protein>
    <submittedName>
        <fullName evidence="2">Uncharacterized protein</fullName>
    </submittedName>
</protein>
<evidence type="ECO:0000313" key="2">
    <source>
        <dbReference type="EMBL" id="ACL53241.1"/>
    </source>
</evidence>
<feature type="compositionally biased region" description="Basic and acidic residues" evidence="1">
    <location>
        <begin position="41"/>
        <end position="60"/>
    </location>
</feature>
<reference evidence="2" key="1">
    <citation type="journal article" date="2009" name="PLoS Genet.">
        <title>Sequencing, mapping, and analysis of 27,455 maize full-length cDNAs.</title>
        <authorList>
            <person name="Soderlund C."/>
            <person name="Descour A."/>
            <person name="Kudrna D."/>
            <person name="Bomhoff M."/>
            <person name="Boyd L."/>
            <person name="Currie J."/>
            <person name="Angelova A."/>
            <person name="Collura K."/>
            <person name="Wissotski M."/>
            <person name="Ashley E."/>
            <person name="Morrow D."/>
            <person name="Fernandes J."/>
            <person name="Walbot V."/>
            <person name="Yu Y."/>
        </authorList>
    </citation>
    <scope>NUCLEOTIDE SEQUENCE</scope>
    <source>
        <strain evidence="2">B73</strain>
    </source>
</reference>
<name>B7ZZ92_MAIZE</name>
<evidence type="ECO:0000256" key="1">
    <source>
        <dbReference type="SAM" id="MobiDB-lite"/>
    </source>
</evidence>
<feature type="compositionally biased region" description="Basic and acidic residues" evidence="1">
    <location>
        <begin position="76"/>
        <end position="99"/>
    </location>
</feature>
<accession>B7ZZ92</accession>
<feature type="compositionally biased region" description="Basic and acidic residues" evidence="1">
    <location>
        <begin position="108"/>
        <end position="123"/>
    </location>
</feature>
<feature type="compositionally biased region" description="Basic and acidic residues" evidence="1">
    <location>
        <begin position="1"/>
        <end position="17"/>
    </location>
</feature>
<organism evidence="2">
    <name type="scientific">Zea mays</name>
    <name type="common">Maize</name>
    <dbReference type="NCBI Taxonomy" id="4577"/>
    <lineage>
        <taxon>Eukaryota</taxon>
        <taxon>Viridiplantae</taxon>
        <taxon>Streptophyta</taxon>
        <taxon>Embryophyta</taxon>
        <taxon>Tracheophyta</taxon>
        <taxon>Spermatophyta</taxon>
        <taxon>Magnoliopsida</taxon>
        <taxon>Liliopsida</taxon>
        <taxon>Poales</taxon>
        <taxon>Poaceae</taxon>
        <taxon>PACMAD clade</taxon>
        <taxon>Panicoideae</taxon>
        <taxon>Andropogonodae</taxon>
        <taxon>Andropogoneae</taxon>
        <taxon>Tripsacinae</taxon>
        <taxon>Zea</taxon>
    </lineage>
</organism>
<feature type="region of interest" description="Disordered" evidence="1">
    <location>
        <begin position="1"/>
        <end position="149"/>
    </location>
</feature>